<name>A0A182Q7A4_9DIPT</name>
<dbReference type="EnsemblMetazoa" id="AFAF004468-RA">
    <property type="protein sequence ID" value="AFAF004468-PA"/>
    <property type="gene ID" value="AFAF004468"/>
</dbReference>
<feature type="chain" id="PRO_5008132498" evidence="2">
    <location>
        <begin position="20"/>
        <end position="555"/>
    </location>
</feature>
<feature type="compositionally biased region" description="Basic and acidic residues" evidence="1">
    <location>
        <begin position="393"/>
        <end position="407"/>
    </location>
</feature>
<evidence type="ECO:0000256" key="2">
    <source>
        <dbReference type="SAM" id="SignalP"/>
    </source>
</evidence>
<organism evidence="3 4">
    <name type="scientific">Anopheles farauti</name>
    <dbReference type="NCBI Taxonomy" id="69004"/>
    <lineage>
        <taxon>Eukaryota</taxon>
        <taxon>Metazoa</taxon>
        <taxon>Ecdysozoa</taxon>
        <taxon>Arthropoda</taxon>
        <taxon>Hexapoda</taxon>
        <taxon>Insecta</taxon>
        <taxon>Pterygota</taxon>
        <taxon>Neoptera</taxon>
        <taxon>Endopterygota</taxon>
        <taxon>Diptera</taxon>
        <taxon>Nematocera</taxon>
        <taxon>Culicoidea</taxon>
        <taxon>Culicidae</taxon>
        <taxon>Anophelinae</taxon>
        <taxon>Anopheles</taxon>
    </lineage>
</organism>
<evidence type="ECO:0000313" key="4">
    <source>
        <dbReference type="Proteomes" id="UP000075886"/>
    </source>
</evidence>
<feature type="region of interest" description="Disordered" evidence="1">
    <location>
        <begin position="358"/>
        <end position="412"/>
    </location>
</feature>
<reference evidence="4" key="1">
    <citation type="submission" date="2014-01" db="EMBL/GenBank/DDBJ databases">
        <title>The Genome Sequence of Anopheles farauti FAR1 (V2).</title>
        <authorList>
            <consortium name="The Broad Institute Genomics Platform"/>
            <person name="Neafsey D.E."/>
            <person name="Besansky N."/>
            <person name="Howell P."/>
            <person name="Walton C."/>
            <person name="Young S.K."/>
            <person name="Zeng Q."/>
            <person name="Gargeya S."/>
            <person name="Fitzgerald M."/>
            <person name="Haas B."/>
            <person name="Abouelleil A."/>
            <person name="Allen A.W."/>
            <person name="Alvarado L."/>
            <person name="Arachchi H.M."/>
            <person name="Berlin A.M."/>
            <person name="Chapman S.B."/>
            <person name="Gainer-Dewar J."/>
            <person name="Goldberg J."/>
            <person name="Griggs A."/>
            <person name="Gujja S."/>
            <person name="Hansen M."/>
            <person name="Howarth C."/>
            <person name="Imamovic A."/>
            <person name="Ireland A."/>
            <person name="Larimer J."/>
            <person name="McCowan C."/>
            <person name="Murphy C."/>
            <person name="Pearson M."/>
            <person name="Poon T.W."/>
            <person name="Priest M."/>
            <person name="Roberts A."/>
            <person name="Saif S."/>
            <person name="Shea T."/>
            <person name="Sisk P."/>
            <person name="Sykes S."/>
            <person name="Wortman J."/>
            <person name="Nusbaum C."/>
            <person name="Birren B."/>
        </authorList>
    </citation>
    <scope>NUCLEOTIDE SEQUENCE [LARGE SCALE GENOMIC DNA]</scope>
    <source>
        <strain evidence="4">FAR1</strain>
    </source>
</reference>
<feature type="compositionally biased region" description="Low complexity" evidence="1">
    <location>
        <begin position="370"/>
        <end position="389"/>
    </location>
</feature>
<feature type="signal peptide" evidence="2">
    <location>
        <begin position="1"/>
        <end position="19"/>
    </location>
</feature>
<feature type="region of interest" description="Disordered" evidence="1">
    <location>
        <begin position="273"/>
        <end position="315"/>
    </location>
</feature>
<sequence>MKFLLATAVICATLALTVGVPVPAANPDPAPEPAAAAGPKTDIELMKIPLDGDKELDVITLVNSEDQKINERNKRTIGILRELFPTISQILDQKIQMITSYLFRTIGPILLRSGLGLSGGGGGGSNSDRGSSADDDDDFDFDDDDDDSGKDTKPKVSISLPTFPPSSDDDDDSSSSSSSSGSNGGTTTGAPSLRLGEDEDRNEVRKRTTTDNERIDLLAAAGPFTTDVAATTGATETNLITTNENANTLETLDLAGLSDTLNAIRVARAAEEKAASSNDQNAAESSANSSSLDELTLDSEGTDEDRNKRFLSFGGSSGGGGGSGNFLFDIIRRAADRAARAAGTVYRVVAGTESLTTALETDDSNDDGHSTSSSATSHSHSPLVSGSSGTEQSDEKAHSPDDHDLGKGDGYTEGIPGPVTRLFVLANRGLSNLIQDLILPMLLEASSPTVTELPVDLSNVTARLATALPELSNDIRNGSQQVQAELGKELAMLKTFAAPIDERLAASLDGLMAGLTEDTTTTTTTPTPAKNPVQKQPDPAVNDSNPFSLTSLFGY</sequence>
<feature type="region of interest" description="Disordered" evidence="1">
    <location>
        <begin position="518"/>
        <end position="547"/>
    </location>
</feature>
<keyword evidence="4" id="KW-1185">Reference proteome</keyword>
<feature type="region of interest" description="Disordered" evidence="1">
    <location>
        <begin position="118"/>
        <end position="211"/>
    </location>
</feature>
<protein>
    <submittedName>
        <fullName evidence="3">Uncharacterized protein</fullName>
    </submittedName>
</protein>
<dbReference type="AlphaFoldDB" id="A0A182Q7A4"/>
<dbReference type="Proteomes" id="UP000075886">
    <property type="component" value="Unassembled WGS sequence"/>
</dbReference>
<evidence type="ECO:0000313" key="3">
    <source>
        <dbReference type="EnsemblMetazoa" id="AFAF004468-PA"/>
    </source>
</evidence>
<feature type="compositionally biased region" description="Low complexity" evidence="1">
    <location>
        <begin position="275"/>
        <end position="294"/>
    </location>
</feature>
<dbReference type="EMBL" id="AXCN02001343">
    <property type="status" value="NOT_ANNOTATED_CDS"/>
    <property type="molecule type" value="Genomic_DNA"/>
</dbReference>
<proteinExistence type="predicted"/>
<feature type="compositionally biased region" description="Low complexity" evidence="1">
    <location>
        <begin position="519"/>
        <end position="528"/>
    </location>
</feature>
<keyword evidence="2" id="KW-0732">Signal</keyword>
<feature type="compositionally biased region" description="Acidic residues" evidence="1">
    <location>
        <begin position="133"/>
        <end position="148"/>
    </location>
</feature>
<feature type="compositionally biased region" description="Basic and acidic residues" evidence="1">
    <location>
        <begin position="202"/>
        <end position="211"/>
    </location>
</feature>
<accession>A0A182Q7A4</accession>
<dbReference type="EMBL" id="AXCN02001342">
    <property type="status" value="NOT_ANNOTATED_CDS"/>
    <property type="molecule type" value="Genomic_DNA"/>
</dbReference>
<reference evidence="3" key="2">
    <citation type="submission" date="2020-05" db="UniProtKB">
        <authorList>
            <consortium name="EnsemblMetazoa"/>
        </authorList>
    </citation>
    <scope>IDENTIFICATION</scope>
    <source>
        <strain evidence="3">FAR1</strain>
    </source>
</reference>
<evidence type="ECO:0000256" key="1">
    <source>
        <dbReference type="SAM" id="MobiDB-lite"/>
    </source>
</evidence>
<dbReference type="VEuPathDB" id="VectorBase:AFAF004468"/>